<dbReference type="InterPro" id="IPR036866">
    <property type="entry name" value="RibonucZ/Hydroxyglut_hydro"/>
</dbReference>
<evidence type="ECO:0000256" key="4">
    <source>
        <dbReference type="ARBA" id="ARBA00022833"/>
    </source>
</evidence>
<keyword evidence="3" id="KW-0378">Hydrolase</keyword>
<keyword evidence="7" id="KW-1185">Reference proteome</keyword>
<dbReference type="SMART" id="SM00849">
    <property type="entry name" value="Lactamase_B"/>
    <property type="match status" value="1"/>
</dbReference>
<evidence type="ECO:0000313" key="6">
    <source>
        <dbReference type="EMBL" id="SEN62525.1"/>
    </source>
</evidence>
<evidence type="ECO:0000256" key="1">
    <source>
        <dbReference type="ARBA" id="ARBA00001947"/>
    </source>
</evidence>
<organism evidence="6 7">
    <name type="scientific">Peptostreptococcus russellii</name>
    <dbReference type="NCBI Taxonomy" id="215200"/>
    <lineage>
        <taxon>Bacteria</taxon>
        <taxon>Bacillati</taxon>
        <taxon>Bacillota</taxon>
        <taxon>Clostridia</taxon>
        <taxon>Peptostreptococcales</taxon>
        <taxon>Peptostreptococcaceae</taxon>
        <taxon>Peptostreptococcus</taxon>
    </lineage>
</organism>
<protein>
    <submittedName>
        <fullName evidence="6">Glyoxylase, beta-lactamase superfamily II</fullName>
    </submittedName>
</protein>
<dbReference type="InterPro" id="IPR001279">
    <property type="entry name" value="Metallo-B-lactamas"/>
</dbReference>
<keyword evidence="2" id="KW-0479">Metal-binding</keyword>
<dbReference type="OrthoDB" id="9802248at2"/>
<proteinExistence type="predicted"/>
<dbReference type="EMBL" id="FODF01000007">
    <property type="protein sequence ID" value="SEN62525.1"/>
    <property type="molecule type" value="Genomic_DNA"/>
</dbReference>
<name>A0A1H8I322_9FIRM</name>
<comment type="cofactor">
    <cofactor evidence="1">
        <name>Zn(2+)</name>
        <dbReference type="ChEBI" id="CHEBI:29105"/>
    </cofactor>
</comment>
<dbReference type="Proteomes" id="UP000199512">
    <property type="component" value="Unassembled WGS sequence"/>
</dbReference>
<keyword evidence="4" id="KW-0862">Zinc</keyword>
<evidence type="ECO:0000259" key="5">
    <source>
        <dbReference type="SMART" id="SM00849"/>
    </source>
</evidence>
<dbReference type="Gene3D" id="3.60.15.10">
    <property type="entry name" value="Ribonuclease Z/Hydroxyacylglutathione hydrolase-like"/>
    <property type="match status" value="1"/>
</dbReference>
<dbReference type="GO" id="GO:0016787">
    <property type="term" value="F:hydrolase activity"/>
    <property type="evidence" value="ECO:0007669"/>
    <property type="project" value="UniProtKB-KW"/>
</dbReference>
<dbReference type="InterPro" id="IPR051453">
    <property type="entry name" value="MBL_Glyoxalase_II"/>
</dbReference>
<dbReference type="RefSeq" id="WP_091975471.1">
    <property type="nucleotide sequence ID" value="NZ_FODF01000007.1"/>
</dbReference>
<dbReference type="SUPFAM" id="SSF56281">
    <property type="entry name" value="Metallo-hydrolase/oxidoreductase"/>
    <property type="match status" value="1"/>
</dbReference>
<reference evidence="6 7" key="1">
    <citation type="submission" date="2016-10" db="EMBL/GenBank/DDBJ databases">
        <authorList>
            <person name="de Groot N.N."/>
        </authorList>
    </citation>
    <scope>NUCLEOTIDE SEQUENCE [LARGE SCALE GENOMIC DNA]</scope>
    <source>
        <strain evidence="6 7">Calf135</strain>
    </source>
</reference>
<evidence type="ECO:0000256" key="2">
    <source>
        <dbReference type="ARBA" id="ARBA00022723"/>
    </source>
</evidence>
<evidence type="ECO:0000256" key="3">
    <source>
        <dbReference type="ARBA" id="ARBA00022801"/>
    </source>
</evidence>
<dbReference type="AlphaFoldDB" id="A0A1H8I322"/>
<dbReference type="CDD" id="cd06262">
    <property type="entry name" value="metallo-hydrolase-like_MBL-fold"/>
    <property type="match status" value="1"/>
</dbReference>
<dbReference type="PANTHER" id="PTHR46233">
    <property type="entry name" value="HYDROXYACYLGLUTATHIONE HYDROLASE GLOC"/>
    <property type="match status" value="1"/>
</dbReference>
<accession>A0A1H8I322</accession>
<sequence length="208" mass="23439">MKIEVFIDSMMQENSYIYYDENTLEAVIIDPALCLEREAKFIKNKNLKVKYIILTHSHADHIADVEELKKITGAEVVANKNEREMLIDAKKNLSSDFYTSGIEFEADIYVSEGDELTMGKHKFTFIDTPGHTTGGMCIVNEDKIFTGDTLFMGSIGRTDLYGGDYEKMLNSLKKLSKLDGSMTIYPGHGPSSTIAAENKSNYYMKLVK</sequence>
<dbReference type="PANTHER" id="PTHR46233:SF3">
    <property type="entry name" value="HYDROXYACYLGLUTATHIONE HYDROLASE GLOC"/>
    <property type="match status" value="1"/>
</dbReference>
<dbReference type="GO" id="GO:0046872">
    <property type="term" value="F:metal ion binding"/>
    <property type="evidence" value="ECO:0007669"/>
    <property type="project" value="UniProtKB-KW"/>
</dbReference>
<evidence type="ECO:0000313" key="7">
    <source>
        <dbReference type="Proteomes" id="UP000199512"/>
    </source>
</evidence>
<dbReference type="Pfam" id="PF00753">
    <property type="entry name" value="Lactamase_B"/>
    <property type="match status" value="1"/>
</dbReference>
<feature type="domain" description="Metallo-beta-lactamase" evidence="5">
    <location>
        <begin position="12"/>
        <end position="188"/>
    </location>
</feature>
<gene>
    <name evidence="6" type="ORF">SAMN05216454_10713</name>
</gene>
<dbReference type="STRING" id="215200.SAMN05216454_10713"/>